<evidence type="ECO:0000256" key="1">
    <source>
        <dbReference type="SAM" id="MobiDB-lite"/>
    </source>
</evidence>
<accession>A0A977PTZ5</accession>
<protein>
    <recommendedName>
        <fullName evidence="3">DUF7305 domain-containing protein</fullName>
    </recommendedName>
</protein>
<sequence length="605" mass="62664">MINARLKLFFLANLSRQKIGSDRGFALPMALMVGMVILVVGATMIIRAQSDQSNVISQTTSNKAMAIAEAGATRYVDFLNNNRGLIPYSACVTQDATTGACSDTASAQSWYGVGQTASTASTTSIPNIAPSPSTTSTSTSCDSSSSSANLPSNYQTDSSSSIADWAKSATTGSNIGWKDLPNGTGQYRLVSYIPTGITSTTSGSAKLIVEGRANQTGTETTATENVNTGKARIEITIPASPNSASSGSGSGSGFPGLWARDFKINKVSIYSNVRDSSQCLTNAKSISTTTPISETSTYIEKVPDSPLVVTSTKKNTGAGNDNLYQKTNAGIMKLRKQGFPSLPNGGTYAAPSTTGTPQTANALSCPYSGQTDSKGKSVPAVFPRKDDYDTTGKQYGSANPPQLNATYVYVVCSSKPGNAEGKSIDISSNDGVTLGISGQEKFKFYLGGSMILGGSGNFEPLSGTNTQIYIAPAGYLDIGAGGNVGLVSAPSALQLYVYATDNGFASGSNANAHAKNTTTQTQSVRLGGNGSFYGFVFAPNANALMGGTEDVAGALWAKSIEIGGDGKVWQALFNTTGLDVTLPDSSYTTYNLGGSPTAWKRVQVN</sequence>
<feature type="transmembrane region" description="Helical" evidence="2">
    <location>
        <begin position="25"/>
        <end position="46"/>
    </location>
</feature>
<dbReference type="KEGG" id="wna:KA717_22340"/>
<dbReference type="Proteomes" id="UP001065613">
    <property type="component" value="Chromosome"/>
</dbReference>
<dbReference type="EMBL" id="CP073041">
    <property type="protein sequence ID" value="UXE58752.1"/>
    <property type="molecule type" value="Genomic_DNA"/>
</dbReference>
<keyword evidence="2" id="KW-0812">Transmembrane</keyword>
<evidence type="ECO:0000256" key="2">
    <source>
        <dbReference type="SAM" id="Phobius"/>
    </source>
</evidence>
<reference evidence="4" key="1">
    <citation type="submission" date="2021-04" db="EMBL/GenBank/DDBJ databases">
        <title>Genome sequence of Woronichinia naegeliana from Washington state freshwater lake bloom.</title>
        <authorList>
            <person name="Dreher T.W."/>
        </authorList>
    </citation>
    <scope>NUCLEOTIDE SEQUENCE</scope>
    <source>
        <strain evidence="4">WA131</strain>
    </source>
</reference>
<dbReference type="AlphaFoldDB" id="A0A977PTZ5"/>
<dbReference type="InterPro" id="IPR055729">
    <property type="entry name" value="DUF7305"/>
</dbReference>
<keyword evidence="2" id="KW-0472">Membrane</keyword>
<name>A0A977PTZ5_9CYAN</name>
<feature type="region of interest" description="Disordered" evidence="1">
    <location>
        <begin position="121"/>
        <end position="157"/>
    </location>
</feature>
<dbReference type="Pfam" id="PF23981">
    <property type="entry name" value="DUF7305"/>
    <property type="match status" value="1"/>
</dbReference>
<organism evidence="4">
    <name type="scientific">Woronichinia naegeliana WA131</name>
    <dbReference type="NCBI Taxonomy" id="2824559"/>
    <lineage>
        <taxon>Bacteria</taxon>
        <taxon>Bacillati</taxon>
        <taxon>Cyanobacteriota</taxon>
        <taxon>Cyanophyceae</taxon>
        <taxon>Synechococcales</taxon>
        <taxon>Coelosphaeriaceae</taxon>
        <taxon>Woronichinia</taxon>
    </lineage>
</organism>
<feature type="domain" description="DUF7305" evidence="3">
    <location>
        <begin position="464"/>
        <end position="568"/>
    </location>
</feature>
<gene>
    <name evidence="4" type="ORF">KA717_22340</name>
</gene>
<evidence type="ECO:0000259" key="3">
    <source>
        <dbReference type="Pfam" id="PF23981"/>
    </source>
</evidence>
<evidence type="ECO:0000313" key="4">
    <source>
        <dbReference type="EMBL" id="UXE58752.1"/>
    </source>
</evidence>
<keyword evidence="2" id="KW-1133">Transmembrane helix</keyword>
<feature type="compositionally biased region" description="Low complexity" evidence="1">
    <location>
        <begin position="121"/>
        <end position="152"/>
    </location>
</feature>
<proteinExistence type="predicted"/>